<dbReference type="InterPro" id="IPR002798">
    <property type="entry name" value="SpoIIM-like"/>
</dbReference>
<feature type="transmembrane region" description="Helical" evidence="1">
    <location>
        <begin position="271"/>
        <end position="295"/>
    </location>
</feature>
<accession>A0A1H3EDM2</accession>
<feature type="transmembrane region" description="Helical" evidence="1">
    <location>
        <begin position="508"/>
        <end position="534"/>
    </location>
</feature>
<feature type="transmembrane region" description="Helical" evidence="1">
    <location>
        <begin position="467"/>
        <end position="488"/>
    </location>
</feature>
<feature type="transmembrane region" description="Helical" evidence="1">
    <location>
        <begin position="441"/>
        <end position="461"/>
    </location>
</feature>
<name>A0A1H3EDM2_9EURY</name>
<feature type="transmembrane region" description="Helical" evidence="1">
    <location>
        <begin position="362"/>
        <end position="386"/>
    </location>
</feature>
<proteinExistence type="predicted"/>
<dbReference type="STRING" id="660517.SAMN04487946_102162"/>
<dbReference type="AlphaFoldDB" id="A0A1H3EDM2"/>
<protein>
    <submittedName>
        <fullName evidence="2">Uncharacterized membrane protein SpoIIM, required for sporulation</fullName>
    </submittedName>
</protein>
<keyword evidence="1" id="KW-1133">Transmembrane helix</keyword>
<feature type="transmembrane region" description="Helical" evidence="1">
    <location>
        <begin position="169"/>
        <end position="191"/>
    </location>
</feature>
<evidence type="ECO:0000313" key="3">
    <source>
        <dbReference type="Proteomes" id="UP000199170"/>
    </source>
</evidence>
<feature type="transmembrane region" description="Helical" evidence="1">
    <location>
        <begin position="415"/>
        <end position="434"/>
    </location>
</feature>
<keyword evidence="1" id="KW-0472">Membrane</keyword>
<sequence length="536" mass="52923">MPLAPHSSDVKPSNALRTGWRLLSERSASVLPVYLLVSGLYGVARVPLLLAGLIAVWLAAASGRLDPFADLLRQIQSAPDAERGGDVAAPGELSPEMIDSELGDAVAGLLMPETVALVLVGVLVAIVLGLVASALGSAAAVGGILGLLRDRDGVRAAVESARTYWRSILGVRVLFLLALAAVVVPVGGVVAGTAGAVLGASASGSANAASIGGSLVAVGIAVLGTLIGALLVLAVVLLFAFAEQAVVVDDAGALAAVRASVQFPIARPVAFLGYVAVGAGTVVLTVTAAAIGSVVGANRVTGLLGVVVVPPILDGVKTSLYAETTLPPDPDPTPLGDRARAAFGGGLRAVGGFVRDRPVANLVSLGCVVAGGVIGWLATASIGVALPVGGDVGNVFGSGAFGPLGTAVNLAVNNWLVAVGLAYSGLAAGIPAVVNLGFNGLIVGAVGGVFEPVAFLALVAPHGVIEIPSIVVGGAVGLRLGFVGVGALRGRRDDGEVARAIRHAYRVLLGLVPLFVVAALVEAFLTPAIASVVLGG</sequence>
<feature type="transmembrane region" description="Helical" evidence="1">
    <location>
        <begin position="115"/>
        <end position="148"/>
    </location>
</feature>
<feature type="transmembrane region" description="Helical" evidence="1">
    <location>
        <begin position="211"/>
        <end position="239"/>
    </location>
</feature>
<dbReference type="Pfam" id="PF01944">
    <property type="entry name" value="SpoIIM"/>
    <property type="match status" value="1"/>
</dbReference>
<evidence type="ECO:0000256" key="1">
    <source>
        <dbReference type="SAM" id="Phobius"/>
    </source>
</evidence>
<evidence type="ECO:0000313" key="2">
    <source>
        <dbReference type="EMBL" id="SDX76024.1"/>
    </source>
</evidence>
<dbReference type="PANTHER" id="PTHR35337">
    <property type="entry name" value="SLR1478 PROTEIN"/>
    <property type="match status" value="1"/>
</dbReference>
<reference evidence="3" key="1">
    <citation type="submission" date="2016-10" db="EMBL/GenBank/DDBJ databases">
        <authorList>
            <person name="Varghese N."/>
            <person name="Submissions S."/>
        </authorList>
    </citation>
    <scope>NUCLEOTIDE SEQUENCE [LARGE SCALE GENOMIC DNA]</scope>
    <source>
        <strain evidence="3">CGMCC 1.10118</strain>
    </source>
</reference>
<gene>
    <name evidence="2" type="ORF">SAMN04487946_102162</name>
</gene>
<organism evidence="2 3">
    <name type="scientific">Halobellus clavatus</name>
    <dbReference type="NCBI Taxonomy" id="660517"/>
    <lineage>
        <taxon>Archaea</taxon>
        <taxon>Methanobacteriati</taxon>
        <taxon>Methanobacteriota</taxon>
        <taxon>Stenosarchaea group</taxon>
        <taxon>Halobacteria</taxon>
        <taxon>Halobacteriales</taxon>
        <taxon>Haloferacaceae</taxon>
        <taxon>Halobellus</taxon>
    </lineage>
</organism>
<dbReference type="Proteomes" id="UP000199170">
    <property type="component" value="Unassembled WGS sequence"/>
</dbReference>
<feature type="transmembrane region" description="Helical" evidence="1">
    <location>
        <begin position="31"/>
        <end position="60"/>
    </location>
</feature>
<keyword evidence="1" id="KW-0812">Transmembrane</keyword>
<keyword evidence="3" id="KW-1185">Reference proteome</keyword>
<dbReference type="PANTHER" id="PTHR35337:SF1">
    <property type="entry name" value="SLR1478 PROTEIN"/>
    <property type="match status" value="1"/>
</dbReference>
<dbReference type="EMBL" id="FNPB01000002">
    <property type="protein sequence ID" value="SDX76024.1"/>
    <property type="molecule type" value="Genomic_DNA"/>
</dbReference>